<sequence>MSDKEERPASIPAGTTHSDNADAKTVSLSSHSVPETPENQVSVLPNPPCNASRSVSL</sequence>
<dbReference type="AlphaFoldDB" id="A0A816MNL0"/>
<proteinExistence type="predicted"/>
<evidence type="ECO:0000256" key="1">
    <source>
        <dbReference type="SAM" id="MobiDB-lite"/>
    </source>
</evidence>
<reference evidence="2" key="1">
    <citation type="submission" date="2021-01" db="EMBL/GenBank/DDBJ databases">
        <authorList>
            <consortium name="Genoscope - CEA"/>
            <person name="William W."/>
        </authorList>
    </citation>
    <scope>NUCLEOTIDE SEQUENCE</scope>
</reference>
<organism evidence="2">
    <name type="scientific">Brassica napus</name>
    <name type="common">Rape</name>
    <dbReference type="NCBI Taxonomy" id="3708"/>
    <lineage>
        <taxon>Eukaryota</taxon>
        <taxon>Viridiplantae</taxon>
        <taxon>Streptophyta</taxon>
        <taxon>Embryophyta</taxon>
        <taxon>Tracheophyta</taxon>
        <taxon>Spermatophyta</taxon>
        <taxon>Magnoliopsida</taxon>
        <taxon>eudicotyledons</taxon>
        <taxon>Gunneridae</taxon>
        <taxon>Pentapetalae</taxon>
        <taxon>rosids</taxon>
        <taxon>malvids</taxon>
        <taxon>Brassicales</taxon>
        <taxon>Brassicaceae</taxon>
        <taxon>Brassiceae</taxon>
        <taxon>Brassica</taxon>
    </lineage>
</organism>
<dbReference type="Proteomes" id="UP001295469">
    <property type="component" value="Chromosome C07"/>
</dbReference>
<feature type="compositionally biased region" description="Polar residues" evidence="1">
    <location>
        <begin position="26"/>
        <end position="57"/>
    </location>
</feature>
<dbReference type="EMBL" id="HG994371">
    <property type="protein sequence ID" value="CAF2010361.1"/>
    <property type="molecule type" value="Genomic_DNA"/>
</dbReference>
<accession>A0A816MNL0</accession>
<protein>
    <submittedName>
        <fullName evidence="2">(rape) hypothetical protein</fullName>
    </submittedName>
</protein>
<feature type="region of interest" description="Disordered" evidence="1">
    <location>
        <begin position="1"/>
        <end position="57"/>
    </location>
</feature>
<evidence type="ECO:0000313" key="2">
    <source>
        <dbReference type="EMBL" id="CAF2010361.1"/>
    </source>
</evidence>
<dbReference type="Gramene" id="CDX85370">
    <property type="protein sequence ID" value="CDX85370"/>
    <property type="gene ID" value="GSBRNA2T00143046001"/>
</dbReference>
<name>A0A816MNL0_BRANA</name>
<gene>
    <name evidence="2" type="ORF">DARMORV10_C07P39480.1</name>
</gene>